<dbReference type="GO" id="GO:0006950">
    <property type="term" value="P:response to stress"/>
    <property type="evidence" value="ECO:0007669"/>
    <property type="project" value="UniProtKB-ARBA"/>
</dbReference>
<dbReference type="InterPro" id="IPR013325">
    <property type="entry name" value="RNA_pol_sigma_r2"/>
</dbReference>
<dbReference type="InterPro" id="IPR014284">
    <property type="entry name" value="RNA_pol_sigma-70_dom"/>
</dbReference>
<keyword evidence="5 6" id="KW-0804">Transcription</keyword>
<evidence type="ECO:0000256" key="1">
    <source>
        <dbReference type="ARBA" id="ARBA00010641"/>
    </source>
</evidence>
<evidence type="ECO:0000256" key="4">
    <source>
        <dbReference type="ARBA" id="ARBA00023125"/>
    </source>
</evidence>
<dbReference type="Proteomes" id="UP000535838">
    <property type="component" value="Unassembled WGS sequence"/>
</dbReference>
<dbReference type="SUPFAM" id="SSF88946">
    <property type="entry name" value="Sigma2 domain of RNA polymerase sigma factors"/>
    <property type="match status" value="1"/>
</dbReference>
<evidence type="ECO:0000259" key="8">
    <source>
        <dbReference type="Pfam" id="PF08281"/>
    </source>
</evidence>
<dbReference type="InterPro" id="IPR036388">
    <property type="entry name" value="WH-like_DNA-bd_sf"/>
</dbReference>
<evidence type="ECO:0000256" key="3">
    <source>
        <dbReference type="ARBA" id="ARBA00023082"/>
    </source>
</evidence>
<name>A0A841SWD9_9BACL</name>
<dbReference type="InterPro" id="IPR000838">
    <property type="entry name" value="RNA_pol_sigma70_ECF_CS"/>
</dbReference>
<dbReference type="GO" id="GO:0006352">
    <property type="term" value="P:DNA-templated transcription initiation"/>
    <property type="evidence" value="ECO:0007669"/>
    <property type="project" value="InterPro"/>
</dbReference>
<dbReference type="PROSITE" id="PS01063">
    <property type="entry name" value="SIGMA70_ECF"/>
    <property type="match status" value="1"/>
</dbReference>
<keyword evidence="4 6" id="KW-0238">DNA-binding</keyword>
<dbReference type="EMBL" id="JACJVQ010000003">
    <property type="protein sequence ID" value="MBB6633041.1"/>
    <property type="molecule type" value="Genomic_DNA"/>
</dbReference>
<protein>
    <recommendedName>
        <fullName evidence="6">RNA polymerase sigma factor</fullName>
    </recommendedName>
</protein>
<evidence type="ECO:0000256" key="5">
    <source>
        <dbReference type="ARBA" id="ARBA00023163"/>
    </source>
</evidence>
<evidence type="ECO:0000313" key="10">
    <source>
        <dbReference type="Proteomes" id="UP000535838"/>
    </source>
</evidence>
<accession>A0A841SWD9</accession>
<dbReference type="CDD" id="cd06171">
    <property type="entry name" value="Sigma70_r4"/>
    <property type="match status" value="1"/>
</dbReference>
<evidence type="ECO:0000259" key="7">
    <source>
        <dbReference type="Pfam" id="PF04542"/>
    </source>
</evidence>
<dbReference type="PANTHER" id="PTHR43133">
    <property type="entry name" value="RNA POLYMERASE ECF-TYPE SIGMA FACTO"/>
    <property type="match status" value="1"/>
</dbReference>
<dbReference type="GO" id="GO:0016987">
    <property type="term" value="F:sigma factor activity"/>
    <property type="evidence" value="ECO:0007669"/>
    <property type="project" value="UniProtKB-KW"/>
</dbReference>
<dbReference type="Gene3D" id="1.10.10.10">
    <property type="entry name" value="Winged helix-like DNA-binding domain superfamily/Winged helix DNA-binding domain"/>
    <property type="match status" value="1"/>
</dbReference>
<dbReference type="NCBIfam" id="TIGR02937">
    <property type="entry name" value="sigma70-ECF"/>
    <property type="match status" value="1"/>
</dbReference>
<evidence type="ECO:0000256" key="6">
    <source>
        <dbReference type="RuleBase" id="RU000716"/>
    </source>
</evidence>
<comment type="similarity">
    <text evidence="1 6">Belongs to the sigma-70 factor family. ECF subfamily.</text>
</comment>
<proteinExistence type="inferred from homology"/>
<dbReference type="InterPro" id="IPR013249">
    <property type="entry name" value="RNA_pol_sigma70_r4_t2"/>
</dbReference>
<keyword evidence="3 6" id="KW-0731">Sigma factor</keyword>
<reference evidence="9 10" key="1">
    <citation type="submission" date="2020-08" db="EMBL/GenBank/DDBJ databases">
        <title>Cohnella phylogeny.</title>
        <authorList>
            <person name="Dunlap C."/>
        </authorList>
    </citation>
    <scope>NUCLEOTIDE SEQUENCE [LARGE SCALE GENOMIC DNA]</scope>
    <source>
        <strain evidence="9 10">DSM 25241</strain>
    </source>
</reference>
<dbReference type="Pfam" id="PF04542">
    <property type="entry name" value="Sigma70_r2"/>
    <property type="match status" value="1"/>
</dbReference>
<dbReference type="PANTHER" id="PTHR43133:SF46">
    <property type="entry name" value="RNA POLYMERASE SIGMA-70 FACTOR ECF SUBFAMILY"/>
    <property type="match status" value="1"/>
</dbReference>
<dbReference type="InterPro" id="IPR039425">
    <property type="entry name" value="RNA_pol_sigma-70-like"/>
</dbReference>
<keyword evidence="10" id="KW-1185">Reference proteome</keyword>
<dbReference type="InterPro" id="IPR007627">
    <property type="entry name" value="RNA_pol_sigma70_r2"/>
</dbReference>
<dbReference type="AlphaFoldDB" id="A0A841SWD9"/>
<keyword evidence="2 6" id="KW-0805">Transcription regulation</keyword>
<evidence type="ECO:0000313" key="9">
    <source>
        <dbReference type="EMBL" id="MBB6633041.1"/>
    </source>
</evidence>
<dbReference type="SUPFAM" id="SSF88659">
    <property type="entry name" value="Sigma3 and sigma4 domains of RNA polymerase sigma factors"/>
    <property type="match status" value="1"/>
</dbReference>
<feature type="domain" description="RNA polymerase sigma-70 region 2" evidence="7">
    <location>
        <begin position="12"/>
        <end position="74"/>
    </location>
</feature>
<gene>
    <name evidence="9" type="ORF">H7B67_02805</name>
</gene>
<evidence type="ECO:0000256" key="2">
    <source>
        <dbReference type="ARBA" id="ARBA00023015"/>
    </source>
</evidence>
<sequence>MTAMDPLTLEELMKEYGQDVWSFAYSITKNRAMADDVAQDAFLQAYRNLVSFRGEASVRTWLLRIARNISLNYRNSAFFRRVLLIEAWTSSGSDRSAEQAFFEQEAANDVWKHVFSLPVKQREVLVLHAKYQLSLLEIARILDVPEGTVKSRLFGARKRMSNLLKEEFTYEPV</sequence>
<dbReference type="Gene3D" id="1.10.1740.10">
    <property type="match status" value="1"/>
</dbReference>
<dbReference type="Pfam" id="PF08281">
    <property type="entry name" value="Sigma70_r4_2"/>
    <property type="match status" value="1"/>
</dbReference>
<organism evidence="9 10">
    <name type="scientific">Cohnella thailandensis</name>
    <dbReference type="NCBI Taxonomy" id="557557"/>
    <lineage>
        <taxon>Bacteria</taxon>
        <taxon>Bacillati</taxon>
        <taxon>Bacillota</taxon>
        <taxon>Bacilli</taxon>
        <taxon>Bacillales</taxon>
        <taxon>Paenibacillaceae</taxon>
        <taxon>Cohnella</taxon>
    </lineage>
</organism>
<dbReference type="InterPro" id="IPR013324">
    <property type="entry name" value="RNA_pol_sigma_r3/r4-like"/>
</dbReference>
<dbReference type="GO" id="GO:0003677">
    <property type="term" value="F:DNA binding"/>
    <property type="evidence" value="ECO:0007669"/>
    <property type="project" value="UniProtKB-KW"/>
</dbReference>
<feature type="domain" description="RNA polymerase sigma factor 70 region 4 type 2" evidence="8">
    <location>
        <begin position="116"/>
        <end position="160"/>
    </location>
</feature>
<comment type="caution">
    <text evidence="9">The sequence shown here is derived from an EMBL/GenBank/DDBJ whole genome shotgun (WGS) entry which is preliminary data.</text>
</comment>